<evidence type="ECO:0000256" key="1">
    <source>
        <dbReference type="SAM" id="MobiDB-lite"/>
    </source>
</evidence>
<dbReference type="EMBL" id="JADNRY010000194">
    <property type="protein sequence ID" value="KAF9061662.1"/>
    <property type="molecule type" value="Genomic_DNA"/>
</dbReference>
<evidence type="ECO:0000313" key="2">
    <source>
        <dbReference type="EMBL" id="KAF9061662.1"/>
    </source>
</evidence>
<keyword evidence="3" id="KW-1185">Reference proteome</keyword>
<dbReference type="OrthoDB" id="3127203at2759"/>
<feature type="compositionally biased region" description="Polar residues" evidence="1">
    <location>
        <begin position="182"/>
        <end position="193"/>
    </location>
</feature>
<gene>
    <name evidence="2" type="ORF">BDP27DRAFT_1485759</name>
</gene>
<feature type="region of interest" description="Disordered" evidence="1">
    <location>
        <begin position="21"/>
        <end position="43"/>
    </location>
</feature>
<reference evidence="2" key="1">
    <citation type="submission" date="2020-11" db="EMBL/GenBank/DDBJ databases">
        <authorList>
            <consortium name="DOE Joint Genome Institute"/>
            <person name="Ahrendt S."/>
            <person name="Riley R."/>
            <person name="Andreopoulos W."/>
            <person name="Labutti K."/>
            <person name="Pangilinan J."/>
            <person name="Ruiz-Duenas F.J."/>
            <person name="Barrasa J.M."/>
            <person name="Sanchez-Garcia M."/>
            <person name="Camarero S."/>
            <person name="Miyauchi S."/>
            <person name="Serrano A."/>
            <person name="Linde D."/>
            <person name="Babiker R."/>
            <person name="Drula E."/>
            <person name="Ayuso-Fernandez I."/>
            <person name="Pacheco R."/>
            <person name="Padilla G."/>
            <person name="Ferreira P."/>
            <person name="Barriuso J."/>
            <person name="Kellner H."/>
            <person name="Castanera R."/>
            <person name="Alfaro M."/>
            <person name="Ramirez L."/>
            <person name="Pisabarro A.G."/>
            <person name="Kuo A."/>
            <person name="Tritt A."/>
            <person name="Lipzen A."/>
            <person name="He G."/>
            <person name="Yan M."/>
            <person name="Ng V."/>
            <person name="Cullen D."/>
            <person name="Martin F."/>
            <person name="Rosso M.-N."/>
            <person name="Henrissat B."/>
            <person name="Hibbett D."/>
            <person name="Martinez A.T."/>
            <person name="Grigoriev I.V."/>
        </authorList>
    </citation>
    <scope>NUCLEOTIDE SEQUENCE</scope>
    <source>
        <strain evidence="2">AH 40177</strain>
    </source>
</reference>
<dbReference type="AlphaFoldDB" id="A0A9P5PFD2"/>
<evidence type="ECO:0000313" key="3">
    <source>
        <dbReference type="Proteomes" id="UP000772434"/>
    </source>
</evidence>
<proteinExistence type="predicted"/>
<organism evidence="2 3">
    <name type="scientific">Rhodocollybia butyracea</name>
    <dbReference type="NCBI Taxonomy" id="206335"/>
    <lineage>
        <taxon>Eukaryota</taxon>
        <taxon>Fungi</taxon>
        <taxon>Dikarya</taxon>
        <taxon>Basidiomycota</taxon>
        <taxon>Agaricomycotina</taxon>
        <taxon>Agaricomycetes</taxon>
        <taxon>Agaricomycetidae</taxon>
        <taxon>Agaricales</taxon>
        <taxon>Marasmiineae</taxon>
        <taxon>Omphalotaceae</taxon>
        <taxon>Rhodocollybia</taxon>
    </lineage>
</organism>
<comment type="caution">
    <text evidence="2">The sequence shown here is derived from an EMBL/GenBank/DDBJ whole genome shotgun (WGS) entry which is preliminary data.</text>
</comment>
<dbReference type="Proteomes" id="UP000772434">
    <property type="component" value="Unassembled WGS sequence"/>
</dbReference>
<protein>
    <submittedName>
        <fullName evidence="2">Uncharacterized protein</fullName>
    </submittedName>
</protein>
<feature type="region of interest" description="Disordered" evidence="1">
    <location>
        <begin position="145"/>
        <end position="193"/>
    </location>
</feature>
<accession>A0A9P5PFD2</accession>
<name>A0A9P5PFD2_9AGAR</name>
<feature type="compositionally biased region" description="Low complexity" evidence="1">
    <location>
        <begin position="154"/>
        <end position="180"/>
    </location>
</feature>
<sequence>MSSMISFRARPGATVRVVQTESGTSLHMEDSGVSRSGSGTGNDLDIQVELSANGLSLCVVPTPEPSPLGASPPLEIFPSSSGKLDWGFENQWPLSANCTNALDSFAEKIGIDILFENDHESFPSSAMIEPGHFSRTQAIFDYNDAGSFTDESSDSGSPGPDEFTNASPNGSSSVSRSPTISPNPITDAQPKKNTQYPCMKFESMATLHMFCMIQMNTLKASTPAEYSAGNTILRSLQSISAVGLRTHTVFLHKYSTAAGERSFGRDMARVPNGSGYQFYYDRY</sequence>